<dbReference type="AlphaFoldDB" id="A0A0C3A339"/>
<dbReference type="InterPro" id="IPR045339">
    <property type="entry name" value="DUF6534"/>
</dbReference>
<keyword evidence="1" id="KW-1133">Transmembrane helix</keyword>
<dbReference type="Pfam" id="PF20152">
    <property type="entry name" value="DUF6534"/>
    <property type="match status" value="1"/>
</dbReference>
<evidence type="ECO:0000313" key="3">
    <source>
        <dbReference type="EMBL" id="KIM59082.1"/>
    </source>
</evidence>
<dbReference type="InParanoid" id="A0A0C3A339"/>
<feature type="transmembrane region" description="Helical" evidence="1">
    <location>
        <begin position="44"/>
        <end position="69"/>
    </location>
</feature>
<evidence type="ECO:0000259" key="2">
    <source>
        <dbReference type="Pfam" id="PF20152"/>
    </source>
</evidence>
<feature type="domain" description="DUF6534" evidence="2">
    <location>
        <begin position="166"/>
        <end position="211"/>
    </location>
</feature>
<dbReference type="STRING" id="1036808.A0A0C3A339"/>
<name>A0A0C3A339_9AGAM</name>
<feature type="transmembrane region" description="Helical" evidence="1">
    <location>
        <begin position="6"/>
        <end position="32"/>
    </location>
</feature>
<evidence type="ECO:0000313" key="4">
    <source>
        <dbReference type="Proteomes" id="UP000053989"/>
    </source>
</evidence>
<keyword evidence="4" id="KW-1185">Reference proteome</keyword>
<dbReference type="PANTHER" id="PTHR40465:SF1">
    <property type="entry name" value="DUF6534 DOMAIN-CONTAINING PROTEIN"/>
    <property type="match status" value="1"/>
</dbReference>
<reference evidence="4" key="2">
    <citation type="submission" date="2015-01" db="EMBL/GenBank/DDBJ databases">
        <title>Evolutionary Origins and Diversification of the Mycorrhizal Mutualists.</title>
        <authorList>
            <consortium name="DOE Joint Genome Institute"/>
            <consortium name="Mycorrhizal Genomics Consortium"/>
            <person name="Kohler A."/>
            <person name="Kuo A."/>
            <person name="Nagy L.G."/>
            <person name="Floudas D."/>
            <person name="Copeland A."/>
            <person name="Barry K.W."/>
            <person name="Cichocki N."/>
            <person name="Veneault-Fourrey C."/>
            <person name="LaButti K."/>
            <person name="Lindquist E.A."/>
            <person name="Lipzen A."/>
            <person name="Lundell T."/>
            <person name="Morin E."/>
            <person name="Murat C."/>
            <person name="Riley R."/>
            <person name="Ohm R."/>
            <person name="Sun H."/>
            <person name="Tunlid A."/>
            <person name="Henrissat B."/>
            <person name="Grigoriev I.V."/>
            <person name="Hibbett D.S."/>
            <person name="Martin F."/>
        </authorList>
    </citation>
    <scope>NUCLEOTIDE SEQUENCE [LARGE SCALE GENOMIC DNA]</scope>
    <source>
        <strain evidence="4">Foug A</strain>
    </source>
</reference>
<accession>A0A0C3A339</accession>
<evidence type="ECO:0000256" key="1">
    <source>
        <dbReference type="SAM" id="Phobius"/>
    </source>
</evidence>
<dbReference type="HOGENOM" id="CLU_046025_16_0_1"/>
<keyword evidence="1" id="KW-0472">Membrane</keyword>
<dbReference type="PANTHER" id="PTHR40465">
    <property type="entry name" value="CHROMOSOME 1, WHOLE GENOME SHOTGUN SEQUENCE"/>
    <property type="match status" value="1"/>
</dbReference>
<proteinExistence type="predicted"/>
<feature type="transmembrane region" description="Helical" evidence="1">
    <location>
        <begin position="81"/>
        <end position="105"/>
    </location>
</feature>
<organism evidence="3 4">
    <name type="scientific">Scleroderma citrinum Foug A</name>
    <dbReference type="NCBI Taxonomy" id="1036808"/>
    <lineage>
        <taxon>Eukaryota</taxon>
        <taxon>Fungi</taxon>
        <taxon>Dikarya</taxon>
        <taxon>Basidiomycota</taxon>
        <taxon>Agaricomycotina</taxon>
        <taxon>Agaricomycetes</taxon>
        <taxon>Agaricomycetidae</taxon>
        <taxon>Boletales</taxon>
        <taxon>Sclerodermatineae</taxon>
        <taxon>Sclerodermataceae</taxon>
        <taxon>Scleroderma</taxon>
    </lineage>
</organism>
<dbReference type="EMBL" id="KN822077">
    <property type="protein sequence ID" value="KIM59082.1"/>
    <property type="molecule type" value="Genomic_DNA"/>
</dbReference>
<keyword evidence="1" id="KW-0812">Transmembrane</keyword>
<feature type="transmembrane region" description="Helical" evidence="1">
    <location>
        <begin position="117"/>
        <end position="143"/>
    </location>
</feature>
<reference evidence="3 4" key="1">
    <citation type="submission" date="2014-04" db="EMBL/GenBank/DDBJ databases">
        <authorList>
            <consortium name="DOE Joint Genome Institute"/>
            <person name="Kuo A."/>
            <person name="Kohler A."/>
            <person name="Nagy L.G."/>
            <person name="Floudas D."/>
            <person name="Copeland A."/>
            <person name="Barry K.W."/>
            <person name="Cichocki N."/>
            <person name="Veneault-Fourrey C."/>
            <person name="LaButti K."/>
            <person name="Lindquist E.A."/>
            <person name="Lipzen A."/>
            <person name="Lundell T."/>
            <person name="Morin E."/>
            <person name="Murat C."/>
            <person name="Sun H."/>
            <person name="Tunlid A."/>
            <person name="Henrissat B."/>
            <person name="Grigoriev I.V."/>
            <person name="Hibbett D.S."/>
            <person name="Martin F."/>
            <person name="Nordberg H.P."/>
            <person name="Cantor M.N."/>
            <person name="Hua S.X."/>
        </authorList>
    </citation>
    <scope>NUCLEOTIDE SEQUENCE [LARGE SCALE GENOMIC DNA]</scope>
    <source>
        <strain evidence="3 4">Foug A</strain>
    </source>
</reference>
<gene>
    <name evidence="3" type="ORF">SCLCIDRAFT_1037606</name>
</gene>
<sequence>MDLTNTFGAAFIGGMITAILYGITTLQTYLYLMKYPNDGISTKLFVVIIWVLDTLHVSLMCHALYYYLVSNYSVPSALADGVWSLFASVAVNLCIACSVQAFFTVKIFYLCRRHLRWLVTTPIIVTILAHLGFGIETVAFLFIKKTLSSLSQLTLYAVTPFGAALVISDVLITIALCVLLREQGSRTIFPRTKRLVNTLVVYAINRCLLTS</sequence>
<dbReference type="OrthoDB" id="2664626at2759"/>
<dbReference type="Proteomes" id="UP000053989">
    <property type="component" value="Unassembled WGS sequence"/>
</dbReference>
<protein>
    <recommendedName>
        <fullName evidence="2">DUF6534 domain-containing protein</fullName>
    </recommendedName>
</protein>
<feature type="transmembrane region" description="Helical" evidence="1">
    <location>
        <begin position="155"/>
        <end position="180"/>
    </location>
</feature>